<evidence type="ECO:0000259" key="1">
    <source>
        <dbReference type="Pfam" id="PF14267"/>
    </source>
</evidence>
<evidence type="ECO:0000313" key="2">
    <source>
        <dbReference type="EMBL" id="KXB74130.1"/>
    </source>
</evidence>
<evidence type="ECO:0000313" key="3">
    <source>
        <dbReference type="Proteomes" id="UP000070531"/>
    </source>
</evidence>
<dbReference type="Pfam" id="PF14267">
    <property type="entry name" value="DUF4357"/>
    <property type="match status" value="1"/>
</dbReference>
<dbReference type="RefSeq" id="WP_060933406.1">
    <property type="nucleotide sequence ID" value="NZ_KQ960577.1"/>
</dbReference>
<reference evidence="2 3" key="1">
    <citation type="submission" date="2016-01" db="EMBL/GenBank/DDBJ databases">
        <authorList>
            <person name="Oliw E.H."/>
        </authorList>
    </citation>
    <scope>NUCLEOTIDE SEQUENCE [LARGE SCALE GENOMIC DNA]</scope>
    <source>
        <strain evidence="2 3">DNF00307</strain>
    </source>
</reference>
<dbReference type="AlphaFoldDB" id="A0A134B2G2"/>
<dbReference type="Proteomes" id="UP000070531">
    <property type="component" value="Unassembled WGS sequence"/>
</dbReference>
<sequence>MNTKNTFTIHTELLDGKLDGARNIYMGANSTCHLYVIPREEITLANTINDISGRPAFYILLSSPKVNKPQAYIGQTTDFANRKNDHVQKKDFWSTALVFISDNHKIYGDDVKYLEYLGIDAAQKAGSYELLNGANPKQPTIPSYRVSDMEAFFGDIQLLCMFYGCCIFEKVKKETHIEHMFFVKSYERSVQAKGFYDRQERKFILMQGSQLASEVTNSFSSITSRDQFIKEHCKNDGGKIILLHDVPFETPSKASRFVLGRSSNGWNDWKDAEGKKLCEIVKR</sequence>
<name>A0A134B2G2_9BACT</name>
<dbReference type="CDD" id="cd10447">
    <property type="entry name" value="GIY-YIG_unchar_2"/>
    <property type="match status" value="1"/>
</dbReference>
<dbReference type="EMBL" id="LSDL01000153">
    <property type="protein sequence ID" value="KXB74130.1"/>
    <property type="molecule type" value="Genomic_DNA"/>
</dbReference>
<accession>A0A134B2G2</accession>
<comment type="caution">
    <text evidence="2">The sequence shown here is derived from an EMBL/GenBank/DDBJ whole genome shotgun (WGS) entry which is preliminary data.</text>
</comment>
<proteinExistence type="predicted"/>
<protein>
    <recommendedName>
        <fullName evidence="1">DUF4357 domain-containing protein</fullName>
    </recommendedName>
</protein>
<feature type="domain" description="DUF4357" evidence="1">
    <location>
        <begin position="225"/>
        <end position="277"/>
    </location>
</feature>
<organism evidence="2">
    <name type="scientific">Prevotella amnii</name>
    <dbReference type="NCBI Taxonomy" id="419005"/>
    <lineage>
        <taxon>Bacteria</taxon>
        <taxon>Pseudomonadati</taxon>
        <taxon>Bacteroidota</taxon>
        <taxon>Bacteroidia</taxon>
        <taxon>Bacteroidales</taxon>
        <taxon>Prevotellaceae</taxon>
        <taxon>Prevotella</taxon>
    </lineage>
</organism>
<gene>
    <name evidence="2" type="ORF">HMPREF1860_02120</name>
</gene>
<dbReference type="PATRIC" id="fig|419005.5.peg.2122"/>
<dbReference type="InterPro" id="IPR025579">
    <property type="entry name" value="DUF4357"/>
</dbReference>